<gene>
    <name evidence="7" type="ORF">SHERM_04398</name>
</gene>
<feature type="short sequence motif" description="GXSXG" evidence="4">
    <location>
        <begin position="273"/>
        <end position="277"/>
    </location>
</feature>
<dbReference type="InterPro" id="IPR016035">
    <property type="entry name" value="Acyl_Trfase/lysoPLipase"/>
</dbReference>
<feature type="region of interest" description="Disordered" evidence="5">
    <location>
        <begin position="633"/>
        <end position="662"/>
    </location>
</feature>
<accession>A0A9N7RM91</accession>
<dbReference type="Gene3D" id="3.40.1090.10">
    <property type="entry name" value="Cytosolic phospholipase A2 catalytic domain"/>
    <property type="match status" value="2"/>
</dbReference>
<organism evidence="7 8">
    <name type="scientific">Striga hermonthica</name>
    <name type="common">Purple witchweed</name>
    <name type="synonym">Buchnera hermonthica</name>
    <dbReference type="NCBI Taxonomy" id="68872"/>
    <lineage>
        <taxon>Eukaryota</taxon>
        <taxon>Viridiplantae</taxon>
        <taxon>Streptophyta</taxon>
        <taxon>Embryophyta</taxon>
        <taxon>Tracheophyta</taxon>
        <taxon>Spermatophyta</taxon>
        <taxon>Magnoliopsida</taxon>
        <taxon>eudicotyledons</taxon>
        <taxon>Gunneridae</taxon>
        <taxon>Pentapetalae</taxon>
        <taxon>asterids</taxon>
        <taxon>lamiids</taxon>
        <taxon>Lamiales</taxon>
        <taxon>Orobanchaceae</taxon>
        <taxon>Buchnereae</taxon>
        <taxon>Striga</taxon>
    </lineage>
</organism>
<dbReference type="PROSITE" id="PS51635">
    <property type="entry name" value="PNPLA"/>
    <property type="match status" value="1"/>
</dbReference>
<sequence>MDISNEARVDSIGLSTLSGQTIAFKVLLCNSISHLRHQILRMLLTHLHEFKNRFFNNRYISPLVSWFHPRNPQGVLLVIPLIAFVLIRPLTNVKKLVEMAYRRKFCRKIMQASLTYEEWAHAAKMLDKMSPRRKDADFYDEELVRNKVQEFRQRRQEGSIRDITFYMRADLVRNFGNMCNPELHKGRLNVPKLIKEYIDEVTTQLRMVCGSGSGLGSGELTLEEKITFMHETRNSFGRTALLLSGGSSSLGAFHFGVVKTLVEHKLLPRIIAGSSVGSIVCSVIATHSWPELTSIFEDSTKFFNQICGVFAVFKRATTRASAHEIWQFQMILRRLTNNLTFQEAHDITGRILGITICSPRKNEPPKCLNYLTSPHVVIWSAVTASCAFPGLFENQQLMAKDRNGEIGLFPGFSRPGSSSSARRWRDVSLEIDLPKMQLKELFNVNHFIVSQSNPYITPLLKIKEIIARLAEMEVKHRCNQMLELGFSIGGLVKLFAQDWEGDVTIVMPANLPRLSKMIQKYPSHGELQKAANNGRRCTWEKLPVITANCRIELAIDESISILNHMGRIKRFLSWAAVAHENLDLEDEESGLGSWACGPSIVVDDANLVLDVVRREVSVASECEQIELTDREMDYTCSGSESDDANSDDVGPGRARKDGFLDG</sequence>
<evidence type="ECO:0000256" key="1">
    <source>
        <dbReference type="ARBA" id="ARBA00022801"/>
    </source>
</evidence>
<dbReference type="SUPFAM" id="SSF52151">
    <property type="entry name" value="FabD/lysophospholipase-like"/>
    <property type="match status" value="1"/>
</dbReference>
<dbReference type="InterPro" id="IPR002641">
    <property type="entry name" value="PNPLA_dom"/>
</dbReference>
<feature type="domain" description="PNPLA" evidence="6">
    <location>
        <begin position="242"/>
        <end position="439"/>
    </location>
</feature>
<keyword evidence="8" id="KW-1185">Reference proteome</keyword>
<dbReference type="InterPro" id="IPR021771">
    <property type="entry name" value="Triacylglycerol_lipase_N"/>
</dbReference>
<protein>
    <submittedName>
        <fullName evidence="7">Triacylglycerol lipase SDP1</fullName>
    </submittedName>
</protein>
<evidence type="ECO:0000256" key="4">
    <source>
        <dbReference type="PROSITE-ProRule" id="PRU01161"/>
    </source>
</evidence>
<name>A0A9N7RM91_STRHE</name>
<evidence type="ECO:0000256" key="5">
    <source>
        <dbReference type="SAM" id="MobiDB-lite"/>
    </source>
</evidence>
<evidence type="ECO:0000256" key="3">
    <source>
        <dbReference type="ARBA" id="ARBA00023098"/>
    </source>
</evidence>
<keyword evidence="3 4" id="KW-0443">Lipid metabolism</keyword>
<dbReference type="GO" id="GO:0004806">
    <property type="term" value="F:triacylglycerol lipase activity"/>
    <property type="evidence" value="ECO:0007669"/>
    <property type="project" value="InterPro"/>
</dbReference>
<feature type="active site" description="Proton acceptor" evidence="4">
    <location>
        <position position="426"/>
    </location>
</feature>
<reference evidence="7" key="1">
    <citation type="submission" date="2019-12" db="EMBL/GenBank/DDBJ databases">
        <authorList>
            <person name="Scholes J."/>
        </authorList>
    </citation>
    <scope>NUCLEOTIDE SEQUENCE</scope>
</reference>
<evidence type="ECO:0000313" key="7">
    <source>
        <dbReference type="EMBL" id="CAA0837430.1"/>
    </source>
</evidence>
<dbReference type="PANTHER" id="PTHR14226:SF10">
    <property type="entry name" value="TRIACYLGLYCEROL LIPASE 4-RELATED"/>
    <property type="match status" value="1"/>
</dbReference>
<comment type="caution">
    <text evidence="7">The sequence shown here is derived from an EMBL/GenBank/DDBJ whole genome shotgun (WGS) entry which is preliminary data.</text>
</comment>
<dbReference type="InterPro" id="IPR050301">
    <property type="entry name" value="NTE"/>
</dbReference>
<dbReference type="PANTHER" id="PTHR14226">
    <property type="entry name" value="NEUROPATHY TARGET ESTERASE/SWISS CHEESE D.MELANOGASTER"/>
    <property type="match status" value="1"/>
</dbReference>
<dbReference type="AlphaFoldDB" id="A0A9N7RM91"/>
<dbReference type="EMBL" id="CACSLK010030184">
    <property type="protein sequence ID" value="CAA0837430.1"/>
    <property type="molecule type" value="Genomic_DNA"/>
</dbReference>
<keyword evidence="2 4" id="KW-0442">Lipid degradation</keyword>
<dbReference type="Pfam" id="PF11815">
    <property type="entry name" value="DUF3336"/>
    <property type="match status" value="1"/>
</dbReference>
<dbReference type="Pfam" id="PF01734">
    <property type="entry name" value="Patatin"/>
    <property type="match status" value="1"/>
</dbReference>
<keyword evidence="1 4" id="KW-0378">Hydrolase</keyword>
<proteinExistence type="predicted"/>
<evidence type="ECO:0000313" key="8">
    <source>
        <dbReference type="Proteomes" id="UP001153555"/>
    </source>
</evidence>
<feature type="active site" description="Nucleophile" evidence="4">
    <location>
        <position position="275"/>
    </location>
</feature>
<dbReference type="OrthoDB" id="15478at2759"/>
<dbReference type="Proteomes" id="UP001153555">
    <property type="component" value="Unassembled WGS sequence"/>
</dbReference>
<comment type="caution">
    <text evidence="4">Lacks conserved residue(s) required for the propagation of feature annotation.</text>
</comment>
<dbReference type="GO" id="GO:0016042">
    <property type="term" value="P:lipid catabolic process"/>
    <property type="evidence" value="ECO:0007669"/>
    <property type="project" value="UniProtKB-UniRule"/>
</dbReference>
<evidence type="ECO:0000259" key="6">
    <source>
        <dbReference type="PROSITE" id="PS51635"/>
    </source>
</evidence>
<evidence type="ECO:0000256" key="2">
    <source>
        <dbReference type="ARBA" id="ARBA00022963"/>
    </source>
</evidence>